<dbReference type="InterPro" id="IPR004119">
    <property type="entry name" value="EcKL"/>
</dbReference>
<dbReference type="Proteomes" id="UP001162156">
    <property type="component" value="Unassembled WGS sequence"/>
</dbReference>
<proteinExistence type="predicted"/>
<keyword evidence="2" id="KW-1185">Reference proteome</keyword>
<accession>A0AAV8Z3T9</accession>
<protein>
    <submittedName>
        <fullName evidence="1">Uncharacterized protein</fullName>
    </submittedName>
</protein>
<dbReference type="PANTHER" id="PTHR11012:SF30">
    <property type="entry name" value="PROTEIN KINASE-LIKE DOMAIN-CONTAINING"/>
    <property type="match status" value="1"/>
</dbReference>
<comment type="caution">
    <text evidence="1">The sequence shown here is derived from an EMBL/GenBank/DDBJ whole genome shotgun (WGS) entry which is preliminary data.</text>
</comment>
<name>A0AAV8Z3T9_9CUCU</name>
<gene>
    <name evidence="1" type="ORF">NQ314_006471</name>
</gene>
<dbReference type="PANTHER" id="PTHR11012">
    <property type="entry name" value="PROTEIN KINASE-LIKE DOMAIN-CONTAINING"/>
    <property type="match status" value="1"/>
</dbReference>
<dbReference type="AlphaFoldDB" id="A0AAV8Z3T9"/>
<evidence type="ECO:0000313" key="1">
    <source>
        <dbReference type="EMBL" id="KAJ8957796.1"/>
    </source>
</evidence>
<organism evidence="1 2">
    <name type="scientific">Rhamnusium bicolor</name>
    <dbReference type="NCBI Taxonomy" id="1586634"/>
    <lineage>
        <taxon>Eukaryota</taxon>
        <taxon>Metazoa</taxon>
        <taxon>Ecdysozoa</taxon>
        <taxon>Arthropoda</taxon>
        <taxon>Hexapoda</taxon>
        <taxon>Insecta</taxon>
        <taxon>Pterygota</taxon>
        <taxon>Neoptera</taxon>
        <taxon>Endopterygota</taxon>
        <taxon>Coleoptera</taxon>
        <taxon>Polyphaga</taxon>
        <taxon>Cucujiformia</taxon>
        <taxon>Chrysomeloidea</taxon>
        <taxon>Cerambycidae</taxon>
        <taxon>Lepturinae</taxon>
        <taxon>Rhagiini</taxon>
        <taxon>Rhamnusium</taxon>
    </lineage>
</organism>
<dbReference type="EMBL" id="JANEYF010001757">
    <property type="protein sequence ID" value="KAJ8957796.1"/>
    <property type="molecule type" value="Genomic_DNA"/>
</dbReference>
<dbReference type="Pfam" id="PF02958">
    <property type="entry name" value="EcKL"/>
    <property type="match status" value="1"/>
</dbReference>
<reference evidence="1" key="1">
    <citation type="journal article" date="2023" name="Insect Mol. Biol.">
        <title>Genome sequencing provides insights into the evolution of gene families encoding plant cell wall-degrading enzymes in longhorned beetles.</title>
        <authorList>
            <person name="Shin N.R."/>
            <person name="Okamura Y."/>
            <person name="Kirsch R."/>
            <person name="Pauchet Y."/>
        </authorList>
    </citation>
    <scope>NUCLEOTIDE SEQUENCE</scope>
    <source>
        <strain evidence="1">RBIC_L_NR</strain>
    </source>
</reference>
<evidence type="ECO:0000313" key="2">
    <source>
        <dbReference type="Proteomes" id="UP001162156"/>
    </source>
</evidence>
<sequence length="235" mass="27438">MDANSVTALELFSWVEKSLDNTKLKNYEIGLEGKSDKGDGYAGEIVFVSVNGVSKENKKKTLHWVIKHAKRNDHLRKTVPMKEAFDNEIYVYNEVFPTFKQFQIEKNILDVFESVPKCYKTLIFDDMEVLVLDNLKKRGYELHDKKTPFNICHLKTVLKEYGKLHALSFALRDQRNEDFSKLTESGIDVFKLFVESESVYESFKKSVDQALNILEENNEFDLMRNLKKLMKKRCS</sequence>